<dbReference type="Proteomes" id="UP000076798">
    <property type="component" value="Unassembled WGS sequence"/>
</dbReference>
<dbReference type="EMBL" id="KV428573">
    <property type="protein sequence ID" value="KZT31458.1"/>
    <property type="molecule type" value="Genomic_DNA"/>
</dbReference>
<dbReference type="AlphaFoldDB" id="A0A165WRQ8"/>
<organism evidence="1 2">
    <name type="scientific">Sistotremastrum suecicum HHB10207 ss-3</name>
    <dbReference type="NCBI Taxonomy" id="1314776"/>
    <lineage>
        <taxon>Eukaryota</taxon>
        <taxon>Fungi</taxon>
        <taxon>Dikarya</taxon>
        <taxon>Basidiomycota</taxon>
        <taxon>Agaricomycotina</taxon>
        <taxon>Agaricomycetes</taxon>
        <taxon>Sistotremastrales</taxon>
        <taxon>Sistotremastraceae</taxon>
        <taxon>Sistotremastrum</taxon>
    </lineage>
</organism>
<evidence type="ECO:0008006" key="3">
    <source>
        <dbReference type="Google" id="ProtNLM"/>
    </source>
</evidence>
<evidence type="ECO:0000313" key="2">
    <source>
        <dbReference type="Proteomes" id="UP000076798"/>
    </source>
</evidence>
<proteinExistence type="predicted"/>
<reference evidence="1 2" key="1">
    <citation type="journal article" date="2016" name="Mol. Biol. Evol.">
        <title>Comparative Genomics of Early-Diverging Mushroom-Forming Fungi Provides Insights into the Origins of Lignocellulose Decay Capabilities.</title>
        <authorList>
            <person name="Nagy L.G."/>
            <person name="Riley R."/>
            <person name="Tritt A."/>
            <person name="Adam C."/>
            <person name="Daum C."/>
            <person name="Floudas D."/>
            <person name="Sun H."/>
            <person name="Yadav J.S."/>
            <person name="Pangilinan J."/>
            <person name="Larsson K.H."/>
            <person name="Matsuura K."/>
            <person name="Barry K."/>
            <person name="Labutti K."/>
            <person name="Kuo R."/>
            <person name="Ohm R.A."/>
            <person name="Bhattacharya S.S."/>
            <person name="Shirouzu T."/>
            <person name="Yoshinaga Y."/>
            <person name="Martin F.M."/>
            <person name="Grigoriev I.V."/>
            <person name="Hibbett D.S."/>
        </authorList>
    </citation>
    <scope>NUCLEOTIDE SEQUENCE [LARGE SCALE GENOMIC DNA]</scope>
    <source>
        <strain evidence="1 2">HHB10207 ss-3</strain>
    </source>
</reference>
<accession>A0A165WRQ8</accession>
<sequence length="202" mass="23378">MRIPQKCINLRGLAVVGFGRPLTSDIPPRTDNDFWSCPTLRPSHVTVYQADCRLFQDYSLPAPLALRNCTHLSLQHLETDLAPASHLLTLLPTVTHLAFYYFLPHLFQIRNLKSICRKDNGLQLILLVHFIPPKFWHTFVDLYGTSPMSQPHFKSKWERKDRRIALLNIQSPKSAIYHVWGRNATGSEDIWELGRRRLQDIA</sequence>
<gene>
    <name evidence="1" type="ORF">SISSUDRAFT_1101886</name>
</gene>
<keyword evidence="2" id="KW-1185">Reference proteome</keyword>
<protein>
    <recommendedName>
        <fullName evidence="3">F-box domain-containing protein</fullName>
    </recommendedName>
</protein>
<evidence type="ECO:0000313" key="1">
    <source>
        <dbReference type="EMBL" id="KZT31458.1"/>
    </source>
</evidence>
<name>A0A165WRQ8_9AGAM</name>